<dbReference type="SUPFAM" id="SSF55856">
    <property type="entry name" value="Cytochrome b5-like heme/steroid binding domain"/>
    <property type="match status" value="1"/>
</dbReference>
<proteinExistence type="predicted"/>
<evidence type="ECO:0000313" key="2">
    <source>
        <dbReference type="Proteomes" id="UP001497482"/>
    </source>
</evidence>
<dbReference type="Proteomes" id="UP001497482">
    <property type="component" value="Chromosome 11"/>
</dbReference>
<protein>
    <submittedName>
        <fullName evidence="1">Uncharacterized protein</fullName>
    </submittedName>
</protein>
<keyword evidence="2" id="KW-1185">Reference proteome</keyword>
<dbReference type="Gene3D" id="3.10.120.10">
    <property type="entry name" value="Cytochrome b5-like heme/steroid binding domain"/>
    <property type="match status" value="1"/>
</dbReference>
<accession>A0AAV2J8I9</accession>
<organism evidence="1 2">
    <name type="scientific">Knipowitschia caucasica</name>
    <name type="common">Caucasian dwarf goby</name>
    <name type="synonym">Pomatoschistus caucasicus</name>
    <dbReference type="NCBI Taxonomy" id="637954"/>
    <lineage>
        <taxon>Eukaryota</taxon>
        <taxon>Metazoa</taxon>
        <taxon>Chordata</taxon>
        <taxon>Craniata</taxon>
        <taxon>Vertebrata</taxon>
        <taxon>Euteleostomi</taxon>
        <taxon>Actinopterygii</taxon>
        <taxon>Neopterygii</taxon>
        <taxon>Teleostei</taxon>
        <taxon>Neoteleostei</taxon>
        <taxon>Acanthomorphata</taxon>
        <taxon>Gobiaria</taxon>
        <taxon>Gobiiformes</taxon>
        <taxon>Gobioidei</taxon>
        <taxon>Gobiidae</taxon>
        <taxon>Gobiinae</taxon>
        <taxon>Knipowitschia</taxon>
    </lineage>
</organism>
<dbReference type="EMBL" id="OZ035833">
    <property type="protein sequence ID" value="CAL1573899.1"/>
    <property type="molecule type" value="Genomic_DNA"/>
</dbReference>
<name>A0AAV2J8I9_KNICA</name>
<evidence type="ECO:0000313" key="1">
    <source>
        <dbReference type="EMBL" id="CAL1573899.1"/>
    </source>
</evidence>
<reference evidence="1 2" key="1">
    <citation type="submission" date="2024-04" db="EMBL/GenBank/DDBJ databases">
        <authorList>
            <person name="Waldvogel A.-M."/>
            <person name="Schoenle A."/>
        </authorList>
    </citation>
    <scope>NUCLEOTIDE SEQUENCE [LARGE SCALE GENOMIC DNA]</scope>
</reference>
<dbReference type="AlphaFoldDB" id="A0AAV2J8I9"/>
<dbReference type="InterPro" id="IPR036400">
    <property type="entry name" value="Cyt_B5-like_heme/steroid_sf"/>
</dbReference>
<sequence>MAGKDASLSFITGDFRETELTDDVSNVSPLQLVALYEWLSFYQRQYQHVGFLIGRMEWFNRTSLVLYKKWWSGARMGWCPSAAVFSWVQHCPMCLR</sequence>
<gene>
    <name evidence="1" type="ORF">KC01_LOCUS5703</name>
</gene>